<dbReference type="GO" id="GO:0016020">
    <property type="term" value="C:membrane"/>
    <property type="evidence" value="ECO:0007669"/>
    <property type="project" value="GOC"/>
</dbReference>
<evidence type="ECO:0000313" key="10">
    <source>
        <dbReference type="Proteomes" id="UP000002320"/>
    </source>
</evidence>
<evidence type="ECO:0000256" key="4">
    <source>
        <dbReference type="ARBA" id="ARBA00022989"/>
    </source>
</evidence>
<gene>
    <name evidence="9" type="primary">6054005</name>
    <name evidence="8" type="ORF">CpipJ_CPIJ019772</name>
</gene>
<keyword evidence="4" id="KW-1133">Transmembrane helix</keyword>
<keyword evidence="5" id="KW-0472">Membrane</keyword>
<dbReference type="InterPro" id="IPR012908">
    <property type="entry name" value="PGAP1-ab_dom-like"/>
</dbReference>
<dbReference type="HOGENOM" id="CLU_1138975_0_0_1"/>
<dbReference type="STRING" id="7176.B0XK18"/>
<sequence>MDFTGAPVLFIPGNGGSYKQARSLASVALRKGIDNGWRNHLDFFTGSSGIIIVRSFWPAESTWFLDEDLLFGTDFRKTSVFKGLALFHLEINPILPTFGRSSGMPLEGAVLPPTLPERSPQRVVKAGNDHVRSAIDQLLFQRLDKIESNVHPAARERKFLKDVPFVHMNEVEWTHLPHFDDRKATVPVAAGRHLIDAALLHSRIPSRTDFRRTYRPSKHNLSSNNIEPVPTTCSSDNSSSLAVT</sequence>
<dbReference type="KEGG" id="cqu:CpipJ_CPIJ019772"/>
<name>B0XK18_CULQU</name>
<keyword evidence="10" id="KW-1185">Reference proteome</keyword>
<dbReference type="VEuPathDB" id="VectorBase:CPIJ019772"/>
<reference evidence="9" key="2">
    <citation type="submission" date="2020-05" db="UniProtKB">
        <authorList>
            <consortium name="EnsemblMetazoa"/>
        </authorList>
    </citation>
    <scope>IDENTIFICATION</scope>
    <source>
        <strain evidence="9">JHB</strain>
    </source>
</reference>
<evidence type="ECO:0000313" key="8">
    <source>
        <dbReference type="EMBL" id="EDS31097.1"/>
    </source>
</evidence>
<proteinExistence type="predicted"/>
<feature type="region of interest" description="Disordered" evidence="6">
    <location>
        <begin position="213"/>
        <end position="244"/>
    </location>
</feature>
<dbReference type="EnsemblMetazoa" id="CPIJ019772-RA">
    <property type="protein sequence ID" value="CPIJ019772-PA"/>
    <property type="gene ID" value="CPIJ019772"/>
</dbReference>
<evidence type="ECO:0000256" key="5">
    <source>
        <dbReference type="ARBA" id="ARBA00023136"/>
    </source>
</evidence>
<organism>
    <name type="scientific">Culex quinquefasciatus</name>
    <name type="common">Southern house mosquito</name>
    <name type="synonym">Culex pungens</name>
    <dbReference type="NCBI Taxonomy" id="7176"/>
    <lineage>
        <taxon>Eukaryota</taxon>
        <taxon>Metazoa</taxon>
        <taxon>Ecdysozoa</taxon>
        <taxon>Arthropoda</taxon>
        <taxon>Hexapoda</taxon>
        <taxon>Insecta</taxon>
        <taxon>Pterygota</taxon>
        <taxon>Neoptera</taxon>
        <taxon>Endopterygota</taxon>
        <taxon>Diptera</taxon>
        <taxon>Nematocera</taxon>
        <taxon>Culicoidea</taxon>
        <taxon>Culicidae</taxon>
        <taxon>Culicinae</taxon>
        <taxon>Culicini</taxon>
        <taxon>Culex</taxon>
        <taxon>Culex</taxon>
    </lineage>
</organism>
<dbReference type="AlphaFoldDB" id="B0XK18"/>
<evidence type="ECO:0000259" key="7">
    <source>
        <dbReference type="Pfam" id="PF07819"/>
    </source>
</evidence>
<comment type="subcellular location">
    <subcellularLocation>
        <location evidence="1">Endomembrane system</location>
    </subcellularLocation>
</comment>
<keyword evidence="3" id="KW-0378">Hydrolase</keyword>
<dbReference type="GO" id="GO:0006888">
    <property type="term" value="P:endoplasmic reticulum to Golgi vesicle-mediated transport"/>
    <property type="evidence" value="ECO:0007669"/>
    <property type="project" value="TreeGrafter"/>
</dbReference>
<evidence type="ECO:0000256" key="2">
    <source>
        <dbReference type="ARBA" id="ARBA00022692"/>
    </source>
</evidence>
<evidence type="ECO:0000256" key="1">
    <source>
        <dbReference type="ARBA" id="ARBA00004308"/>
    </source>
</evidence>
<dbReference type="Pfam" id="PF07819">
    <property type="entry name" value="PGAP1"/>
    <property type="match status" value="1"/>
</dbReference>
<feature type="compositionally biased region" description="Polar residues" evidence="6">
    <location>
        <begin position="219"/>
        <end position="244"/>
    </location>
</feature>
<protein>
    <submittedName>
        <fullName evidence="8 9">Gpi inositol deacylase pgap1</fullName>
    </submittedName>
</protein>
<dbReference type="GO" id="GO:0006505">
    <property type="term" value="P:GPI anchor metabolic process"/>
    <property type="evidence" value="ECO:0007669"/>
    <property type="project" value="TreeGrafter"/>
</dbReference>
<dbReference type="PANTHER" id="PTHR15495:SF7">
    <property type="entry name" value="GPI INOSITOL-DEACYLASE"/>
    <property type="match status" value="1"/>
</dbReference>
<accession>B0XK18</accession>
<dbReference type="GO" id="GO:0005783">
    <property type="term" value="C:endoplasmic reticulum"/>
    <property type="evidence" value="ECO:0007669"/>
    <property type="project" value="TreeGrafter"/>
</dbReference>
<evidence type="ECO:0000256" key="6">
    <source>
        <dbReference type="SAM" id="MobiDB-lite"/>
    </source>
</evidence>
<evidence type="ECO:0000313" key="9">
    <source>
        <dbReference type="EnsemblMetazoa" id="CPIJ019772-PA"/>
    </source>
</evidence>
<dbReference type="PANTHER" id="PTHR15495">
    <property type="entry name" value="NEGATIVE REGULATOR OF VESICLE FORMATION-RELATED"/>
    <property type="match status" value="1"/>
</dbReference>
<reference evidence="8" key="1">
    <citation type="submission" date="2007-03" db="EMBL/GenBank/DDBJ databases">
        <title>Annotation of Culex pipiens quinquefasciatus.</title>
        <authorList>
            <consortium name="The Broad Institute Genome Sequencing Platform"/>
            <person name="Atkinson P.W."/>
            <person name="Hemingway J."/>
            <person name="Christensen B.M."/>
            <person name="Higgs S."/>
            <person name="Kodira C."/>
            <person name="Hannick L."/>
            <person name="Megy K."/>
            <person name="O'Leary S."/>
            <person name="Pearson M."/>
            <person name="Haas B.J."/>
            <person name="Mauceli E."/>
            <person name="Wortman J.R."/>
            <person name="Lee N.H."/>
            <person name="Guigo R."/>
            <person name="Stanke M."/>
            <person name="Alvarado L."/>
            <person name="Amedeo P."/>
            <person name="Antoine C.H."/>
            <person name="Arensburger P."/>
            <person name="Bidwell S.L."/>
            <person name="Crawford M."/>
            <person name="Camaro F."/>
            <person name="Devon K."/>
            <person name="Engels R."/>
            <person name="Hammond M."/>
            <person name="Howarth C."/>
            <person name="Koehrsen M."/>
            <person name="Lawson D."/>
            <person name="Montgomery P."/>
            <person name="Nene V."/>
            <person name="Nusbaum C."/>
            <person name="Puiu D."/>
            <person name="Romero-Severson J."/>
            <person name="Severson D.W."/>
            <person name="Shumway M."/>
            <person name="Sisk P."/>
            <person name="Stolte C."/>
            <person name="Zeng Q."/>
            <person name="Eisenstadt E."/>
            <person name="Fraser-Liggett C."/>
            <person name="Strausberg R."/>
            <person name="Galagan J."/>
            <person name="Birren B."/>
            <person name="Collins F.H."/>
        </authorList>
    </citation>
    <scope>NUCLEOTIDE SEQUENCE [LARGE SCALE GENOMIC DNA]</scope>
    <source>
        <strain evidence="8">JHB</strain>
    </source>
</reference>
<keyword evidence="2" id="KW-0812">Transmembrane</keyword>
<evidence type="ECO:0000256" key="3">
    <source>
        <dbReference type="ARBA" id="ARBA00022801"/>
    </source>
</evidence>
<dbReference type="InParanoid" id="B0XK18"/>
<dbReference type="GO" id="GO:0050185">
    <property type="term" value="F:phosphatidylinositol deacylase activity"/>
    <property type="evidence" value="ECO:0007669"/>
    <property type="project" value="TreeGrafter"/>
</dbReference>
<dbReference type="VEuPathDB" id="VectorBase:CQUJHB006837"/>
<dbReference type="InterPro" id="IPR039529">
    <property type="entry name" value="PGAP1/BST1"/>
</dbReference>
<dbReference type="EMBL" id="DS233677">
    <property type="protein sequence ID" value="EDS31097.1"/>
    <property type="molecule type" value="Genomic_DNA"/>
</dbReference>
<feature type="domain" description="GPI inositol-deacylase PGAP1-like alpha/beta" evidence="7">
    <location>
        <begin position="3"/>
        <end position="45"/>
    </location>
</feature>
<dbReference type="eggNOG" id="KOG3724">
    <property type="taxonomic scope" value="Eukaryota"/>
</dbReference>
<dbReference type="Proteomes" id="UP000002320">
    <property type="component" value="Unassembled WGS sequence"/>
</dbReference>